<dbReference type="AlphaFoldDB" id="A0A4R3KUA8"/>
<comment type="caution">
    <text evidence="2">The sequence shown here is derived from an EMBL/GenBank/DDBJ whole genome shotgun (WGS) entry which is preliminary data.</text>
</comment>
<keyword evidence="3" id="KW-1185">Reference proteome</keyword>
<feature type="transmembrane region" description="Helical" evidence="1">
    <location>
        <begin position="214"/>
        <end position="233"/>
    </location>
</feature>
<dbReference type="Proteomes" id="UP000295807">
    <property type="component" value="Unassembled WGS sequence"/>
</dbReference>
<accession>A0A4R3KUA8</accession>
<feature type="transmembrane region" description="Helical" evidence="1">
    <location>
        <begin position="40"/>
        <end position="57"/>
    </location>
</feature>
<evidence type="ECO:0000313" key="2">
    <source>
        <dbReference type="EMBL" id="TCS87385.1"/>
    </source>
</evidence>
<keyword evidence="1" id="KW-1133">Transmembrane helix</keyword>
<dbReference type="OrthoDB" id="8536716at2"/>
<evidence type="ECO:0000256" key="1">
    <source>
        <dbReference type="SAM" id="Phobius"/>
    </source>
</evidence>
<gene>
    <name evidence="2" type="ORF">EDD80_105199</name>
</gene>
<reference evidence="2 3" key="1">
    <citation type="submission" date="2019-03" db="EMBL/GenBank/DDBJ databases">
        <title>Genomic Encyclopedia of Type Strains, Phase IV (KMG-IV): sequencing the most valuable type-strain genomes for metagenomic binning, comparative biology and taxonomic classification.</title>
        <authorList>
            <person name="Goeker M."/>
        </authorList>
    </citation>
    <scope>NUCLEOTIDE SEQUENCE [LARGE SCALE GENOMIC DNA]</scope>
    <source>
        <strain evidence="2 3">DSM 21100</strain>
    </source>
</reference>
<protein>
    <submittedName>
        <fullName evidence="2">Uncharacterized protein DUF3307</fullName>
    </submittedName>
</protein>
<organism evidence="2 3">
    <name type="scientific">Anseongella ginsenosidimutans</name>
    <dbReference type="NCBI Taxonomy" id="496056"/>
    <lineage>
        <taxon>Bacteria</taxon>
        <taxon>Pseudomonadati</taxon>
        <taxon>Bacteroidota</taxon>
        <taxon>Sphingobacteriia</taxon>
        <taxon>Sphingobacteriales</taxon>
        <taxon>Sphingobacteriaceae</taxon>
        <taxon>Anseongella</taxon>
    </lineage>
</organism>
<keyword evidence="1" id="KW-0472">Membrane</keyword>
<proteinExistence type="predicted"/>
<dbReference type="Pfam" id="PF11750">
    <property type="entry name" value="DUF3307"/>
    <property type="match status" value="1"/>
</dbReference>
<feature type="transmembrane region" description="Helical" evidence="1">
    <location>
        <begin position="126"/>
        <end position="148"/>
    </location>
</feature>
<feature type="transmembrane region" description="Helical" evidence="1">
    <location>
        <begin position="174"/>
        <end position="194"/>
    </location>
</feature>
<dbReference type="InterPro" id="IPR021737">
    <property type="entry name" value="Phage_phiKZ_Orf197"/>
</dbReference>
<evidence type="ECO:0000313" key="3">
    <source>
        <dbReference type="Proteomes" id="UP000295807"/>
    </source>
</evidence>
<feature type="transmembrane region" description="Helical" evidence="1">
    <location>
        <begin position="85"/>
        <end position="106"/>
    </location>
</feature>
<keyword evidence="1" id="KW-0812">Transmembrane</keyword>
<sequence length="237" mass="26523">MSIIILLRLLAAHLIADFLLQPSGWVKSKNDLKWRSPHLYVHVLVHGAATYLFLGIWDNYQVPLIVMGSHLLIDLGKASLRWKNLYTFIADQVLHLAVLTGCWLALTGQGAILAASLRELLANPAAWVLLTGYLLVLFPAGVVISIATRKWCQQLEDRQGLAEAGKWIGYSERFLILTFILLSRYEAIGFLIAAKSVFRFNEIMKDKERKEAEYFLIGTLLSISFALAAGLLTKSLL</sequence>
<dbReference type="RefSeq" id="WP_132129177.1">
    <property type="nucleotide sequence ID" value="NZ_CP042432.1"/>
</dbReference>
<dbReference type="EMBL" id="SMAD01000005">
    <property type="protein sequence ID" value="TCS87385.1"/>
    <property type="molecule type" value="Genomic_DNA"/>
</dbReference>
<name>A0A4R3KUA8_9SPHI</name>